<evidence type="ECO:0000313" key="9">
    <source>
        <dbReference type="EMBL" id="KAJ7626833.1"/>
    </source>
</evidence>
<gene>
    <name evidence="9" type="ORF">FB45DRAFT_1059757</name>
</gene>
<dbReference type="EMBL" id="JARKIF010000011">
    <property type="protein sequence ID" value="KAJ7626833.1"/>
    <property type="molecule type" value="Genomic_DNA"/>
</dbReference>
<feature type="transmembrane region" description="Helical" evidence="7">
    <location>
        <begin position="307"/>
        <end position="328"/>
    </location>
</feature>
<protein>
    <submittedName>
        <fullName evidence="9">Membrane bound O-acyl transferase family-domain-containing protein</fullName>
    </submittedName>
</protein>
<name>A0AAD7BPD0_9AGAR</name>
<dbReference type="GO" id="GO:0008374">
    <property type="term" value="F:O-acyltransferase activity"/>
    <property type="evidence" value="ECO:0007669"/>
    <property type="project" value="InterPro"/>
</dbReference>
<accession>A0AAD7BPD0</accession>
<dbReference type="PANTHER" id="PTHR31595:SF67">
    <property type="entry name" value="WAX SYNTHASE DOMAIN-CONTAINING PROTEIN"/>
    <property type="match status" value="1"/>
</dbReference>
<evidence type="ECO:0000256" key="5">
    <source>
        <dbReference type="ARBA" id="ARBA00022989"/>
    </source>
</evidence>
<comment type="caution">
    <text evidence="9">The sequence shown here is derived from an EMBL/GenBank/DDBJ whole genome shotgun (WGS) entry which is preliminary data.</text>
</comment>
<feature type="transmembrane region" description="Helical" evidence="7">
    <location>
        <begin position="59"/>
        <end position="78"/>
    </location>
</feature>
<keyword evidence="4 7" id="KW-0812">Transmembrane</keyword>
<feature type="transmembrane region" description="Helical" evidence="7">
    <location>
        <begin position="33"/>
        <end position="53"/>
    </location>
</feature>
<feature type="transmembrane region" description="Helical" evidence="7">
    <location>
        <begin position="340"/>
        <end position="361"/>
    </location>
</feature>
<evidence type="ECO:0000259" key="8">
    <source>
        <dbReference type="Pfam" id="PF13813"/>
    </source>
</evidence>
<evidence type="ECO:0000256" key="1">
    <source>
        <dbReference type="ARBA" id="ARBA00004141"/>
    </source>
</evidence>
<evidence type="ECO:0000256" key="3">
    <source>
        <dbReference type="ARBA" id="ARBA00022679"/>
    </source>
</evidence>
<organism evidence="9 10">
    <name type="scientific">Roridomyces roridus</name>
    <dbReference type="NCBI Taxonomy" id="1738132"/>
    <lineage>
        <taxon>Eukaryota</taxon>
        <taxon>Fungi</taxon>
        <taxon>Dikarya</taxon>
        <taxon>Basidiomycota</taxon>
        <taxon>Agaricomycotina</taxon>
        <taxon>Agaricomycetes</taxon>
        <taxon>Agaricomycetidae</taxon>
        <taxon>Agaricales</taxon>
        <taxon>Marasmiineae</taxon>
        <taxon>Mycenaceae</taxon>
        <taxon>Roridomyces</taxon>
    </lineage>
</organism>
<dbReference type="InterPro" id="IPR044851">
    <property type="entry name" value="Wax_synthase"/>
</dbReference>
<dbReference type="GO" id="GO:0016020">
    <property type="term" value="C:membrane"/>
    <property type="evidence" value="ECO:0007669"/>
    <property type="project" value="UniProtKB-SubCell"/>
</dbReference>
<keyword evidence="6 7" id="KW-0472">Membrane</keyword>
<keyword evidence="3 9" id="KW-0808">Transferase</keyword>
<keyword evidence="10" id="KW-1185">Reference proteome</keyword>
<comment type="subcellular location">
    <subcellularLocation>
        <location evidence="1">Membrane</location>
        <topology evidence="1">Multi-pass membrane protein</topology>
    </subcellularLocation>
</comment>
<feature type="domain" description="Wax synthase" evidence="8">
    <location>
        <begin position="226"/>
        <end position="312"/>
    </location>
</feature>
<dbReference type="Pfam" id="PF13813">
    <property type="entry name" value="MBOAT_2"/>
    <property type="match status" value="1"/>
</dbReference>
<dbReference type="PANTHER" id="PTHR31595">
    <property type="entry name" value="LONG-CHAIN-ALCOHOL O-FATTY-ACYLTRANSFERASE 3-RELATED"/>
    <property type="match status" value="1"/>
</dbReference>
<dbReference type="AlphaFoldDB" id="A0AAD7BPD0"/>
<proteinExistence type="inferred from homology"/>
<evidence type="ECO:0000256" key="7">
    <source>
        <dbReference type="SAM" id="Phobius"/>
    </source>
</evidence>
<dbReference type="Proteomes" id="UP001221142">
    <property type="component" value="Unassembled WGS sequence"/>
</dbReference>
<dbReference type="GO" id="GO:0006629">
    <property type="term" value="P:lipid metabolic process"/>
    <property type="evidence" value="ECO:0007669"/>
    <property type="project" value="InterPro"/>
</dbReference>
<keyword evidence="5 7" id="KW-1133">Transmembrane helix</keyword>
<reference evidence="9" key="1">
    <citation type="submission" date="2023-03" db="EMBL/GenBank/DDBJ databases">
        <title>Massive genome expansion in bonnet fungi (Mycena s.s.) driven by repeated elements and novel gene families across ecological guilds.</title>
        <authorList>
            <consortium name="Lawrence Berkeley National Laboratory"/>
            <person name="Harder C.B."/>
            <person name="Miyauchi S."/>
            <person name="Viragh M."/>
            <person name="Kuo A."/>
            <person name="Thoen E."/>
            <person name="Andreopoulos B."/>
            <person name="Lu D."/>
            <person name="Skrede I."/>
            <person name="Drula E."/>
            <person name="Henrissat B."/>
            <person name="Morin E."/>
            <person name="Kohler A."/>
            <person name="Barry K."/>
            <person name="LaButti K."/>
            <person name="Morin E."/>
            <person name="Salamov A."/>
            <person name="Lipzen A."/>
            <person name="Mereny Z."/>
            <person name="Hegedus B."/>
            <person name="Baldrian P."/>
            <person name="Stursova M."/>
            <person name="Weitz H."/>
            <person name="Taylor A."/>
            <person name="Grigoriev I.V."/>
            <person name="Nagy L.G."/>
            <person name="Martin F."/>
            <person name="Kauserud H."/>
        </authorList>
    </citation>
    <scope>NUCLEOTIDE SEQUENCE</scope>
    <source>
        <strain evidence="9">9284</strain>
    </source>
</reference>
<evidence type="ECO:0000256" key="4">
    <source>
        <dbReference type="ARBA" id="ARBA00022692"/>
    </source>
</evidence>
<sequence length="407" mass="45766">MAPSLHPFNPSLLGLYSLLILVPLVVRPSPYRPLCFIPILALTAYVLCFTSTGTFEGDYYLSIQWLTYFFAASDYILLTDVQRELRQVSLNPASSVDKRLVEERSLWDRTRLALSLLSTPRGIGWAHEPRHNIPAHPPASTPRTTFICKRLLCALTFFLMHDAANLHVRWNEMYRADGRGWMADGWAWRAVACIGYGASAYSAIEMIGILGSVLSVVVGVSRPEEWPMLFGGPREAWTIRRFWSRAWHQMLHRSLSAHGKFLAHKMLGLTPGTLPSLYIRLYTGFFISALLHYGAESMALHHLRGRALSFFMLQAVGITLEDVIFRLARKTPLGRLEGSVGARLVGYAWTLGWFALVLPYWQEPLVRAGLTDGGIPISLIMGVVKGEWILEPLASNILSRSRMNQPD</sequence>
<comment type="similarity">
    <text evidence="2">Belongs to the wax synthase family.</text>
</comment>
<feature type="transmembrane region" description="Helical" evidence="7">
    <location>
        <begin position="277"/>
        <end position="295"/>
    </location>
</feature>
<dbReference type="InterPro" id="IPR032805">
    <property type="entry name" value="Wax_synthase_dom"/>
</dbReference>
<evidence type="ECO:0000313" key="10">
    <source>
        <dbReference type="Proteomes" id="UP001221142"/>
    </source>
</evidence>
<feature type="transmembrane region" description="Helical" evidence="7">
    <location>
        <begin position="6"/>
        <end position="26"/>
    </location>
</feature>
<evidence type="ECO:0000256" key="6">
    <source>
        <dbReference type="ARBA" id="ARBA00023136"/>
    </source>
</evidence>
<evidence type="ECO:0000256" key="2">
    <source>
        <dbReference type="ARBA" id="ARBA00007282"/>
    </source>
</evidence>